<name>A4BFH1_9GAMM</name>
<accession>A4BFH1</accession>
<dbReference type="HOGENOM" id="CLU_043645_3_1_6"/>
<dbReference type="AlphaFoldDB" id="A4BFH1"/>
<sequence length="367" mass="40063">MSSLGLLFAMALSSVEAHEINPVIVDVQLQSDAHLRLTLTLNLEAQLTGIPENHTNTEDADNADVYQALRALPAAELEQQAQPWLARLPTLIGLSVEPPTTLVVTDLKIGSADSPREARESTITLISEAPVRAPWSLIWDRQLGSLAYRVSTPNTQDVATGYLQNGAPSEVIDLSDQMPQSAGKTFIAYIPVGFTHIVPLGLDHILFVIGLFLLSARWQPLLWQVSAFTIAHTITLALGMLGILRVSPSIIEPLIALSIVYVALENIVFKRLHWWRPILIFAFGLLHGLGFASVLTDFGLTTQSFIAGLIGFNLGVELGQLSVIAACYLLVGLWFSRRDQYRQWVVIPASAAIAATGAFWFVQRVLG</sequence>
<keyword evidence="1" id="KW-0472">Membrane</keyword>
<keyword evidence="1" id="KW-0812">Transmembrane</keyword>
<protein>
    <recommendedName>
        <fullName evidence="4">HupE/UreJ family protein</fullName>
    </recommendedName>
</protein>
<evidence type="ECO:0008006" key="4">
    <source>
        <dbReference type="Google" id="ProtNLM"/>
    </source>
</evidence>
<gene>
    <name evidence="2" type="ORF">MED297_17028</name>
</gene>
<reference evidence="2 3" key="1">
    <citation type="submission" date="2006-02" db="EMBL/GenBank/DDBJ databases">
        <authorList>
            <person name="Pinhassi J."/>
            <person name="Pedros-Alio C."/>
            <person name="Ferriera S."/>
            <person name="Johnson J."/>
            <person name="Kravitz S."/>
            <person name="Halpern A."/>
            <person name="Remington K."/>
            <person name="Beeson K."/>
            <person name="Tran B."/>
            <person name="Rogers Y.-H."/>
            <person name="Friedman R."/>
            <person name="Venter J.C."/>
        </authorList>
    </citation>
    <scope>NUCLEOTIDE SEQUENCE [LARGE SCALE GENOMIC DNA]</scope>
    <source>
        <strain evidence="2 3">MED297</strain>
    </source>
</reference>
<feature type="transmembrane region" description="Helical" evidence="1">
    <location>
        <begin position="250"/>
        <end position="269"/>
    </location>
</feature>
<feature type="transmembrane region" description="Helical" evidence="1">
    <location>
        <begin position="221"/>
        <end position="244"/>
    </location>
</feature>
<comment type="caution">
    <text evidence="2">The sequence shown here is derived from an EMBL/GenBank/DDBJ whole genome shotgun (WGS) entry which is preliminary data.</text>
</comment>
<dbReference type="EMBL" id="AAOE01000013">
    <property type="protein sequence ID" value="EAR09066.1"/>
    <property type="molecule type" value="Genomic_DNA"/>
</dbReference>
<organism evidence="2 3">
    <name type="scientific">Reinekea blandensis MED297</name>
    <dbReference type="NCBI Taxonomy" id="314283"/>
    <lineage>
        <taxon>Bacteria</taxon>
        <taxon>Pseudomonadati</taxon>
        <taxon>Pseudomonadota</taxon>
        <taxon>Gammaproteobacteria</taxon>
        <taxon>Oceanospirillales</taxon>
        <taxon>Saccharospirillaceae</taxon>
        <taxon>Reinekea</taxon>
    </lineage>
</organism>
<dbReference type="RefSeq" id="WP_008043762.1">
    <property type="nucleotide sequence ID" value="NZ_CH724150.1"/>
</dbReference>
<feature type="transmembrane region" description="Helical" evidence="1">
    <location>
        <begin position="306"/>
        <end position="331"/>
    </location>
</feature>
<feature type="transmembrane region" description="Helical" evidence="1">
    <location>
        <begin position="186"/>
        <end position="214"/>
    </location>
</feature>
<keyword evidence="1" id="KW-1133">Transmembrane helix</keyword>
<evidence type="ECO:0000256" key="1">
    <source>
        <dbReference type="SAM" id="Phobius"/>
    </source>
</evidence>
<dbReference type="OrthoDB" id="9808870at2"/>
<keyword evidence="3" id="KW-1185">Reference proteome</keyword>
<dbReference type="Proteomes" id="UP000005953">
    <property type="component" value="Unassembled WGS sequence"/>
</dbReference>
<proteinExistence type="predicted"/>
<evidence type="ECO:0000313" key="3">
    <source>
        <dbReference type="Proteomes" id="UP000005953"/>
    </source>
</evidence>
<feature type="transmembrane region" description="Helical" evidence="1">
    <location>
        <begin position="278"/>
        <end position="300"/>
    </location>
</feature>
<evidence type="ECO:0000313" key="2">
    <source>
        <dbReference type="EMBL" id="EAR09066.1"/>
    </source>
</evidence>
<dbReference type="STRING" id="314283.MED297_17028"/>
<dbReference type="InterPro" id="IPR032809">
    <property type="entry name" value="Put_HupE_UreJ"/>
</dbReference>
<feature type="transmembrane region" description="Helical" evidence="1">
    <location>
        <begin position="343"/>
        <end position="362"/>
    </location>
</feature>
<dbReference type="Pfam" id="PF13795">
    <property type="entry name" value="HupE_UreJ_2"/>
    <property type="match status" value="1"/>
</dbReference>